<evidence type="ECO:0000313" key="3">
    <source>
        <dbReference type="EMBL" id="GFJ81788.1"/>
    </source>
</evidence>
<evidence type="ECO:0000256" key="1">
    <source>
        <dbReference type="SAM" id="MobiDB-lite"/>
    </source>
</evidence>
<dbReference type="Proteomes" id="UP000482800">
    <property type="component" value="Unassembled WGS sequence"/>
</dbReference>
<dbReference type="AlphaFoldDB" id="A0A6V8KHB0"/>
<comment type="caution">
    <text evidence="3">The sequence shown here is derived from an EMBL/GenBank/DDBJ whole genome shotgun (WGS) entry which is preliminary data.</text>
</comment>
<reference evidence="3 4" key="2">
    <citation type="submission" date="2020-03" db="EMBL/GenBank/DDBJ databases">
        <authorList>
            <person name="Ichikawa N."/>
            <person name="Kimura A."/>
            <person name="Kitahashi Y."/>
            <person name="Uohara A."/>
        </authorList>
    </citation>
    <scope>NUCLEOTIDE SEQUENCE [LARGE SCALE GENOMIC DNA]</scope>
    <source>
        <strain evidence="3 4">NBRC 108639</strain>
    </source>
</reference>
<accession>A0A6V8KHB0</accession>
<sequence>MGAGRKRRVRTAAQPAQPWWRSGPAKWIGTTLTVVLTGVLVGVIGTWIDRRFISPAAPAADPGATAPASPGAASSGSPAEDAPFTVAVSAGGYACGGGWLIEQAPAALPKPRKEGATTPDWPAWAESASGLPAVTLFVTLTIQGTSDAEVILHQIRPVVVKRAPPPAGTHAQVGCGGDQVYRWLAVDLDTDPPTPKAEIEEDAIGYAAPQERRPIKFPYGVTLDDAESFLVIGKATRDDVYWQLEIKWAAQGRTGTYIANDNGRPFRVAGTEAAVAKCLWEEGGNLLEGASDCPA</sequence>
<evidence type="ECO:0000256" key="2">
    <source>
        <dbReference type="SAM" id="Phobius"/>
    </source>
</evidence>
<keyword evidence="4" id="KW-1185">Reference proteome</keyword>
<feature type="compositionally biased region" description="Basic residues" evidence="1">
    <location>
        <begin position="1"/>
        <end position="10"/>
    </location>
</feature>
<keyword evidence="2" id="KW-0472">Membrane</keyword>
<protein>
    <submittedName>
        <fullName evidence="3">Uncharacterized protein</fullName>
    </submittedName>
</protein>
<gene>
    <name evidence="3" type="ORF">Phou_059680</name>
</gene>
<keyword evidence="2" id="KW-0812">Transmembrane</keyword>
<feature type="transmembrane region" description="Helical" evidence="2">
    <location>
        <begin position="27"/>
        <end position="48"/>
    </location>
</feature>
<organism evidence="3 4">
    <name type="scientific">Phytohabitans houttuyneae</name>
    <dbReference type="NCBI Taxonomy" id="1076126"/>
    <lineage>
        <taxon>Bacteria</taxon>
        <taxon>Bacillati</taxon>
        <taxon>Actinomycetota</taxon>
        <taxon>Actinomycetes</taxon>
        <taxon>Micromonosporales</taxon>
        <taxon>Micromonosporaceae</taxon>
    </lineage>
</organism>
<proteinExistence type="predicted"/>
<reference evidence="3 4" key="1">
    <citation type="submission" date="2020-03" db="EMBL/GenBank/DDBJ databases">
        <title>Whole genome shotgun sequence of Phytohabitans houttuyneae NBRC 108639.</title>
        <authorList>
            <person name="Komaki H."/>
            <person name="Tamura T."/>
        </authorList>
    </citation>
    <scope>NUCLEOTIDE SEQUENCE [LARGE SCALE GENOMIC DNA]</scope>
    <source>
        <strain evidence="3 4">NBRC 108639</strain>
    </source>
</reference>
<feature type="region of interest" description="Disordered" evidence="1">
    <location>
        <begin position="59"/>
        <end position="80"/>
    </location>
</feature>
<feature type="region of interest" description="Disordered" evidence="1">
    <location>
        <begin position="1"/>
        <end position="21"/>
    </location>
</feature>
<evidence type="ECO:0000313" key="4">
    <source>
        <dbReference type="Proteomes" id="UP000482800"/>
    </source>
</evidence>
<dbReference type="RefSeq" id="WP_173061459.1">
    <property type="nucleotide sequence ID" value="NZ_BAABGO010000022.1"/>
</dbReference>
<name>A0A6V8KHB0_9ACTN</name>
<keyword evidence="2" id="KW-1133">Transmembrane helix</keyword>
<dbReference type="EMBL" id="BLPF01000002">
    <property type="protein sequence ID" value="GFJ81788.1"/>
    <property type="molecule type" value="Genomic_DNA"/>
</dbReference>